<evidence type="ECO:0000313" key="1">
    <source>
        <dbReference type="EMBL" id="MBK1897751.1"/>
    </source>
</evidence>
<reference evidence="2" key="1">
    <citation type="submission" date="2021-01" db="EMBL/GenBank/DDBJ databases">
        <title>Genome public.</title>
        <authorList>
            <person name="Liu C."/>
            <person name="Sun Q."/>
        </authorList>
    </citation>
    <scope>NUCLEOTIDE SEQUENCE [LARGE SCALE GENOMIC DNA]</scope>
    <source>
        <strain evidence="2">YIM B02567</strain>
    </source>
</reference>
<gene>
    <name evidence="1" type="ORF">JHL15_18435</name>
</gene>
<name>A0ABS1FZ77_9FLAO</name>
<keyword evidence="2" id="KW-1185">Reference proteome</keyword>
<dbReference type="Proteomes" id="UP000628669">
    <property type="component" value="Unassembled WGS sequence"/>
</dbReference>
<evidence type="ECO:0000313" key="2">
    <source>
        <dbReference type="Proteomes" id="UP000628669"/>
    </source>
</evidence>
<protein>
    <submittedName>
        <fullName evidence="1">Uncharacterized protein</fullName>
    </submittedName>
</protein>
<dbReference type="RefSeq" id="WP_200248157.1">
    <property type="nucleotide sequence ID" value="NZ_JAENHK010000010.1"/>
</dbReference>
<dbReference type="EMBL" id="JAENHK010000010">
    <property type="protein sequence ID" value="MBK1897751.1"/>
    <property type="molecule type" value="Genomic_DNA"/>
</dbReference>
<comment type="caution">
    <text evidence="1">The sequence shown here is derived from an EMBL/GenBank/DDBJ whole genome shotgun (WGS) entry which is preliminary data.</text>
</comment>
<sequence>MEKEICTISITSDSFGDNYTFYEDQTIKRNYDSDSLHSDVTEWLKNDQISSQSKDKLIRNCPEELKEKIMIILNYP</sequence>
<proteinExistence type="predicted"/>
<organism evidence="1 2">
    <name type="scientific">Chryseobacterium paridis</name>
    <dbReference type="NCBI Taxonomy" id="2800328"/>
    <lineage>
        <taxon>Bacteria</taxon>
        <taxon>Pseudomonadati</taxon>
        <taxon>Bacteroidota</taxon>
        <taxon>Flavobacteriia</taxon>
        <taxon>Flavobacteriales</taxon>
        <taxon>Weeksellaceae</taxon>
        <taxon>Chryseobacterium group</taxon>
        <taxon>Chryseobacterium</taxon>
    </lineage>
</organism>
<accession>A0ABS1FZ77</accession>